<comment type="similarity">
    <text evidence="2">Belongs to the glutamate-gated ion channel (TC 1.A.10.1) family.</text>
</comment>
<keyword evidence="5 13" id="KW-0812">Transmembrane</keyword>
<dbReference type="PANTHER" id="PTHR42643:SF24">
    <property type="entry name" value="IONOTROPIC RECEPTOR 60A"/>
    <property type="match status" value="1"/>
</dbReference>
<keyword evidence="12" id="KW-0407">Ion channel</keyword>
<keyword evidence="11" id="KW-1071">Ligand-gated ion channel</keyword>
<evidence type="ECO:0000256" key="1">
    <source>
        <dbReference type="ARBA" id="ARBA00004651"/>
    </source>
</evidence>
<keyword evidence="4" id="KW-1003">Cell membrane</keyword>
<evidence type="ECO:0000256" key="6">
    <source>
        <dbReference type="ARBA" id="ARBA00022989"/>
    </source>
</evidence>
<feature type="transmembrane region" description="Helical" evidence="13">
    <location>
        <begin position="276"/>
        <end position="296"/>
    </location>
</feature>
<dbReference type="GO" id="GO:0015276">
    <property type="term" value="F:ligand-gated monoatomic ion channel activity"/>
    <property type="evidence" value="ECO:0007669"/>
    <property type="project" value="InterPro"/>
</dbReference>
<dbReference type="SUPFAM" id="SSF53850">
    <property type="entry name" value="Periplasmic binding protein-like II"/>
    <property type="match status" value="1"/>
</dbReference>
<reference evidence="16" key="1">
    <citation type="submission" date="2020-11" db="EMBL/GenBank/DDBJ databases">
        <authorList>
            <person name="Tran Van P."/>
        </authorList>
    </citation>
    <scope>NUCLEOTIDE SEQUENCE</scope>
</reference>
<evidence type="ECO:0000256" key="12">
    <source>
        <dbReference type="ARBA" id="ARBA00023303"/>
    </source>
</evidence>
<dbReference type="InterPro" id="IPR052192">
    <property type="entry name" value="Insect_Ionotropic_Sensory_Rcpt"/>
</dbReference>
<evidence type="ECO:0000259" key="14">
    <source>
        <dbReference type="Pfam" id="PF00060"/>
    </source>
</evidence>
<feature type="domain" description="Ionotropic glutamate receptor C-terminal" evidence="14">
    <location>
        <begin position="208"/>
        <end position="317"/>
    </location>
</feature>
<keyword evidence="10" id="KW-0325">Glycoprotein</keyword>
<dbReference type="Gene3D" id="1.10.287.70">
    <property type="match status" value="1"/>
</dbReference>
<keyword evidence="8 13" id="KW-0472">Membrane</keyword>
<keyword evidence="3" id="KW-0813">Transport</keyword>
<evidence type="ECO:0000256" key="11">
    <source>
        <dbReference type="ARBA" id="ARBA00023286"/>
    </source>
</evidence>
<sequence>MQYEQSTQVLSNPDLRGSTWVMFHEPTVKLDELFGDLPLPFNYEFLVASPSPGDLIVLKEVYRVEHSFPLTVSRFGSWGRGVGFLGPKNSLYERRNDFQGLLFRTANLNLSSHVHPTAVVYSDGRTEHKVPEDRAYGSVDRNGTWNGMVGMLVRGEVDLVVGTLTMTSQRLDAVRFSVPLVSSTFRLFIRQPENYSLRWGNFLAPFSCALWLLRVVFVVVFATLFTILHKLGRRYGSPELEGPKLTLYEVAFYIYGAFFCSQSTPISPRSSSCQLVFLMMHMTTVVFAVAYSASLVSSLSVKNTMVPFNSVQGLLEDETYSLEVTKYSAEYSMFQAWGQRWLPRSPLLEADPGMQLAPRWTGLD</sequence>
<evidence type="ECO:0000256" key="9">
    <source>
        <dbReference type="ARBA" id="ARBA00023170"/>
    </source>
</evidence>
<proteinExistence type="inferred from homology"/>
<comment type="subcellular location">
    <subcellularLocation>
        <location evidence="1">Cell membrane</location>
        <topology evidence="1">Multi-pass membrane protein</topology>
    </subcellularLocation>
</comment>
<dbReference type="InterPro" id="IPR019594">
    <property type="entry name" value="Glu/Gly-bd"/>
</dbReference>
<dbReference type="InterPro" id="IPR001320">
    <property type="entry name" value="Iontro_rcpt_C"/>
</dbReference>
<evidence type="ECO:0000256" key="2">
    <source>
        <dbReference type="ARBA" id="ARBA00008685"/>
    </source>
</evidence>
<dbReference type="EMBL" id="OE841712">
    <property type="protein sequence ID" value="CAD7596888.1"/>
    <property type="molecule type" value="Genomic_DNA"/>
</dbReference>
<evidence type="ECO:0000313" key="16">
    <source>
        <dbReference type="EMBL" id="CAD7596888.1"/>
    </source>
</evidence>
<dbReference type="GO" id="GO:0005886">
    <property type="term" value="C:plasma membrane"/>
    <property type="evidence" value="ECO:0007669"/>
    <property type="project" value="UniProtKB-SubCell"/>
</dbReference>
<evidence type="ECO:0000256" key="10">
    <source>
        <dbReference type="ARBA" id="ARBA00023180"/>
    </source>
</evidence>
<feature type="domain" description="Ionotropic glutamate receptor L-glutamate and glycine-binding" evidence="15">
    <location>
        <begin position="129"/>
        <end position="192"/>
    </location>
</feature>
<dbReference type="Pfam" id="PF00060">
    <property type="entry name" value="Lig_chan"/>
    <property type="match status" value="1"/>
</dbReference>
<evidence type="ECO:0000256" key="3">
    <source>
        <dbReference type="ARBA" id="ARBA00022448"/>
    </source>
</evidence>
<feature type="transmembrane region" description="Helical" evidence="13">
    <location>
        <begin position="202"/>
        <end position="225"/>
    </location>
</feature>
<protein>
    <submittedName>
        <fullName evidence="16">Uncharacterized protein</fullName>
    </submittedName>
</protein>
<dbReference type="Gene3D" id="3.40.190.10">
    <property type="entry name" value="Periplasmic binding protein-like II"/>
    <property type="match status" value="1"/>
</dbReference>
<dbReference type="PANTHER" id="PTHR42643">
    <property type="entry name" value="IONOTROPIC RECEPTOR 20A-RELATED"/>
    <property type="match status" value="1"/>
</dbReference>
<gene>
    <name evidence="16" type="ORF">TGEB3V08_LOCUS6554</name>
</gene>
<dbReference type="AlphaFoldDB" id="A0A7R9PN28"/>
<evidence type="ECO:0000256" key="5">
    <source>
        <dbReference type="ARBA" id="ARBA00022692"/>
    </source>
</evidence>
<dbReference type="GO" id="GO:0050906">
    <property type="term" value="P:detection of stimulus involved in sensory perception"/>
    <property type="evidence" value="ECO:0007669"/>
    <property type="project" value="UniProtKB-ARBA"/>
</dbReference>
<dbReference type="Pfam" id="PF10613">
    <property type="entry name" value="Lig_chan-Glu_bd"/>
    <property type="match status" value="1"/>
</dbReference>
<evidence type="ECO:0000256" key="13">
    <source>
        <dbReference type="SAM" id="Phobius"/>
    </source>
</evidence>
<organism evidence="16">
    <name type="scientific">Timema genevievae</name>
    <name type="common">Walking stick</name>
    <dbReference type="NCBI Taxonomy" id="629358"/>
    <lineage>
        <taxon>Eukaryota</taxon>
        <taxon>Metazoa</taxon>
        <taxon>Ecdysozoa</taxon>
        <taxon>Arthropoda</taxon>
        <taxon>Hexapoda</taxon>
        <taxon>Insecta</taxon>
        <taxon>Pterygota</taxon>
        <taxon>Neoptera</taxon>
        <taxon>Polyneoptera</taxon>
        <taxon>Phasmatodea</taxon>
        <taxon>Timematodea</taxon>
        <taxon>Timematoidea</taxon>
        <taxon>Timematidae</taxon>
        <taxon>Timema</taxon>
    </lineage>
</organism>
<keyword evidence="7" id="KW-0406">Ion transport</keyword>
<evidence type="ECO:0000259" key="15">
    <source>
        <dbReference type="Pfam" id="PF10613"/>
    </source>
</evidence>
<name>A0A7R9PN28_TIMGE</name>
<evidence type="ECO:0000256" key="4">
    <source>
        <dbReference type="ARBA" id="ARBA00022475"/>
    </source>
</evidence>
<keyword evidence="6 13" id="KW-1133">Transmembrane helix</keyword>
<evidence type="ECO:0000256" key="8">
    <source>
        <dbReference type="ARBA" id="ARBA00023136"/>
    </source>
</evidence>
<evidence type="ECO:0000256" key="7">
    <source>
        <dbReference type="ARBA" id="ARBA00023065"/>
    </source>
</evidence>
<feature type="transmembrane region" description="Helical" evidence="13">
    <location>
        <begin position="245"/>
        <end position="264"/>
    </location>
</feature>
<keyword evidence="9" id="KW-0675">Receptor</keyword>
<accession>A0A7R9PN28</accession>